<feature type="compositionally biased region" description="Low complexity" evidence="1">
    <location>
        <begin position="202"/>
        <end position="228"/>
    </location>
</feature>
<proteinExistence type="predicted"/>
<feature type="region of interest" description="Disordered" evidence="1">
    <location>
        <begin position="1"/>
        <end position="261"/>
    </location>
</feature>
<organism evidence="2 3">
    <name type="scientific">Lymnaea stagnalis</name>
    <name type="common">Great pond snail</name>
    <name type="synonym">Helix stagnalis</name>
    <dbReference type="NCBI Taxonomy" id="6523"/>
    <lineage>
        <taxon>Eukaryota</taxon>
        <taxon>Metazoa</taxon>
        <taxon>Spiralia</taxon>
        <taxon>Lophotrochozoa</taxon>
        <taxon>Mollusca</taxon>
        <taxon>Gastropoda</taxon>
        <taxon>Heterobranchia</taxon>
        <taxon>Euthyneura</taxon>
        <taxon>Panpulmonata</taxon>
        <taxon>Hygrophila</taxon>
        <taxon>Lymnaeoidea</taxon>
        <taxon>Lymnaeidae</taxon>
        <taxon>Lymnaea</taxon>
    </lineage>
</organism>
<reference evidence="2 3" key="1">
    <citation type="submission" date="2024-04" db="EMBL/GenBank/DDBJ databases">
        <authorList>
            <consortium name="Genoscope - CEA"/>
            <person name="William W."/>
        </authorList>
    </citation>
    <scope>NUCLEOTIDE SEQUENCE [LARGE SCALE GENOMIC DNA]</scope>
</reference>
<feature type="compositionally biased region" description="Acidic residues" evidence="1">
    <location>
        <begin position="75"/>
        <end position="90"/>
    </location>
</feature>
<feature type="compositionally biased region" description="Low complexity" evidence="1">
    <location>
        <begin position="238"/>
        <end position="251"/>
    </location>
</feature>
<protein>
    <submittedName>
        <fullName evidence="2">Uncharacterized protein</fullName>
    </submittedName>
</protein>
<feature type="compositionally biased region" description="Basic and acidic residues" evidence="1">
    <location>
        <begin position="126"/>
        <end position="143"/>
    </location>
</feature>
<dbReference type="AlphaFoldDB" id="A0AAV2HYR4"/>
<feature type="compositionally biased region" description="Polar residues" evidence="1">
    <location>
        <begin position="159"/>
        <end position="184"/>
    </location>
</feature>
<feature type="compositionally biased region" description="Low complexity" evidence="1">
    <location>
        <begin position="44"/>
        <end position="56"/>
    </location>
</feature>
<sequence>MTWSPRNRSEDGSDDVDNNDDDDDCGDNRRRDIMSPTQELDMTSSKPSSPLLSPDSVHTLENNNRPYKERIIRVDDDDISEDDDDDDDDASRDSFHSRRLVADVTERERHLSSRDRSPLRASSSVEPRDDVGEGRSKHSEKLSGRRSQSDIGDSRESGESVSKNPPSANPNDGRASSPTRNPVSATPPVTRPKIWSISDFINTTSSSSSSTSTNSTSSSTSNSHHTSTVASPSALGRSSYITSSAIPSSSPQRPHPNQGFLFLPPGAAAHWPAAAAAARFAGLGGHFPLSLTHSTLSYPYNLATP</sequence>
<evidence type="ECO:0000256" key="1">
    <source>
        <dbReference type="SAM" id="MobiDB-lite"/>
    </source>
</evidence>
<keyword evidence="3" id="KW-1185">Reference proteome</keyword>
<accession>A0AAV2HYR4</accession>
<feature type="compositionally biased region" description="Acidic residues" evidence="1">
    <location>
        <begin position="12"/>
        <end position="25"/>
    </location>
</feature>
<evidence type="ECO:0000313" key="3">
    <source>
        <dbReference type="Proteomes" id="UP001497497"/>
    </source>
</evidence>
<comment type="caution">
    <text evidence="2">The sequence shown here is derived from an EMBL/GenBank/DDBJ whole genome shotgun (WGS) entry which is preliminary data.</text>
</comment>
<name>A0AAV2HYR4_LYMST</name>
<dbReference type="EMBL" id="CAXITT010000289">
    <property type="protein sequence ID" value="CAL1538188.1"/>
    <property type="molecule type" value="Genomic_DNA"/>
</dbReference>
<evidence type="ECO:0000313" key="2">
    <source>
        <dbReference type="EMBL" id="CAL1538188.1"/>
    </source>
</evidence>
<dbReference type="Proteomes" id="UP001497497">
    <property type="component" value="Unassembled WGS sequence"/>
</dbReference>
<feature type="compositionally biased region" description="Basic and acidic residues" evidence="1">
    <location>
        <begin position="91"/>
        <end position="118"/>
    </location>
</feature>
<gene>
    <name evidence="2" type="ORF">GSLYS_00012009001</name>
</gene>
<feature type="non-terminal residue" evidence="2">
    <location>
        <position position="305"/>
    </location>
</feature>